<keyword evidence="4" id="KW-0009">Actin-binding</keyword>
<feature type="non-terminal residue" evidence="7">
    <location>
        <position position="163"/>
    </location>
</feature>
<dbReference type="PANTHER" id="PTHR11913">
    <property type="entry name" value="COFILIN-RELATED"/>
    <property type="match status" value="1"/>
</dbReference>
<sequence length="163" mass="18747">PTLNVTVSDECLNIFQSLKLHKMYKYILYKFSEDKKYFVIDKAVETTESDEDDGTSYKESYEKFYAEITGKNVPYFAIYDFDYEKLGEGLRNKIIFISWIPTNADIQDKVLSAASKQVLGTKLDVSFQIEGTEANDIKFEAAFTSMWVLAILIHEKKTSSEVL</sequence>
<gene>
    <name evidence="7" type="ORF">DERYTH_LOCUS19218</name>
</gene>
<reference evidence="7" key="1">
    <citation type="submission" date="2021-06" db="EMBL/GenBank/DDBJ databases">
        <authorList>
            <person name="Kallberg Y."/>
            <person name="Tangrot J."/>
            <person name="Rosling A."/>
        </authorList>
    </citation>
    <scope>NUCLEOTIDE SEQUENCE</scope>
    <source>
        <strain evidence="7">MA453B</strain>
    </source>
</reference>
<evidence type="ECO:0000256" key="2">
    <source>
        <dbReference type="ARBA" id="ARBA00006844"/>
    </source>
</evidence>
<evidence type="ECO:0000256" key="3">
    <source>
        <dbReference type="ARBA" id="ARBA00015630"/>
    </source>
</evidence>
<evidence type="ECO:0000313" key="8">
    <source>
        <dbReference type="Proteomes" id="UP000789405"/>
    </source>
</evidence>
<evidence type="ECO:0000313" key="7">
    <source>
        <dbReference type="EMBL" id="CAG8776652.1"/>
    </source>
</evidence>
<dbReference type="PROSITE" id="PS51263">
    <property type="entry name" value="ADF_H"/>
    <property type="match status" value="1"/>
</dbReference>
<evidence type="ECO:0000256" key="4">
    <source>
        <dbReference type="ARBA" id="ARBA00023203"/>
    </source>
</evidence>
<evidence type="ECO:0000256" key="1">
    <source>
        <dbReference type="ARBA" id="ARBA00004109"/>
    </source>
</evidence>
<dbReference type="Proteomes" id="UP000789405">
    <property type="component" value="Unassembled WGS sequence"/>
</dbReference>
<proteinExistence type="inferred from homology"/>
<dbReference type="Gene3D" id="3.40.20.10">
    <property type="entry name" value="Severin"/>
    <property type="match status" value="1"/>
</dbReference>
<dbReference type="Pfam" id="PF00241">
    <property type="entry name" value="Cofilin_ADF"/>
    <property type="match status" value="1"/>
</dbReference>
<feature type="domain" description="ADF-H" evidence="6">
    <location>
        <begin position="2"/>
        <end position="147"/>
    </location>
</feature>
<keyword evidence="8" id="KW-1185">Reference proteome</keyword>
<dbReference type="InterPro" id="IPR017904">
    <property type="entry name" value="ADF/Cofilin"/>
</dbReference>
<dbReference type="GO" id="GO:0030042">
    <property type="term" value="P:actin filament depolymerization"/>
    <property type="evidence" value="ECO:0007669"/>
    <property type="project" value="InterPro"/>
</dbReference>
<dbReference type="InterPro" id="IPR002108">
    <property type="entry name" value="ADF-H"/>
</dbReference>
<dbReference type="SMART" id="SM00102">
    <property type="entry name" value="ADF"/>
    <property type="match status" value="1"/>
</dbReference>
<protein>
    <recommendedName>
        <fullName evidence="3">Cofilin</fullName>
    </recommendedName>
    <alternativeName>
        <fullName evidence="5">Actin-depolymerizing factor 1</fullName>
    </alternativeName>
</protein>
<accession>A0A9N9P1U7</accession>
<dbReference type="GO" id="GO:0015629">
    <property type="term" value="C:actin cytoskeleton"/>
    <property type="evidence" value="ECO:0007669"/>
    <property type="project" value="InterPro"/>
</dbReference>
<dbReference type="GO" id="GO:0016363">
    <property type="term" value="C:nuclear matrix"/>
    <property type="evidence" value="ECO:0007669"/>
    <property type="project" value="UniProtKB-SubCell"/>
</dbReference>
<dbReference type="GO" id="GO:0003779">
    <property type="term" value="F:actin binding"/>
    <property type="evidence" value="ECO:0007669"/>
    <property type="project" value="UniProtKB-KW"/>
</dbReference>
<evidence type="ECO:0000256" key="5">
    <source>
        <dbReference type="ARBA" id="ARBA00032427"/>
    </source>
</evidence>
<comment type="caution">
    <text evidence="7">The sequence shown here is derived from an EMBL/GenBank/DDBJ whole genome shotgun (WGS) entry which is preliminary data.</text>
</comment>
<dbReference type="InterPro" id="IPR029006">
    <property type="entry name" value="ADF-H/Gelsolin-like_dom_sf"/>
</dbReference>
<dbReference type="SUPFAM" id="SSF55753">
    <property type="entry name" value="Actin depolymerizing proteins"/>
    <property type="match status" value="1"/>
</dbReference>
<evidence type="ECO:0000259" key="6">
    <source>
        <dbReference type="PROSITE" id="PS51263"/>
    </source>
</evidence>
<name>A0A9N9P1U7_9GLOM</name>
<organism evidence="7 8">
    <name type="scientific">Dentiscutata erythropus</name>
    <dbReference type="NCBI Taxonomy" id="1348616"/>
    <lineage>
        <taxon>Eukaryota</taxon>
        <taxon>Fungi</taxon>
        <taxon>Fungi incertae sedis</taxon>
        <taxon>Mucoromycota</taxon>
        <taxon>Glomeromycotina</taxon>
        <taxon>Glomeromycetes</taxon>
        <taxon>Diversisporales</taxon>
        <taxon>Gigasporaceae</taxon>
        <taxon>Dentiscutata</taxon>
    </lineage>
</organism>
<comment type="subcellular location">
    <subcellularLocation>
        <location evidence="1">Nucleus matrix</location>
    </subcellularLocation>
</comment>
<comment type="similarity">
    <text evidence="2">Belongs to the actin-binding proteins ADF family.</text>
</comment>
<dbReference type="EMBL" id="CAJVPY010020691">
    <property type="protein sequence ID" value="CAG8776652.1"/>
    <property type="molecule type" value="Genomic_DNA"/>
</dbReference>
<dbReference type="OrthoDB" id="10249245at2759"/>
<dbReference type="AlphaFoldDB" id="A0A9N9P1U7"/>